<organism evidence="1 2">
    <name type="scientific">Cardiocondyla obscurior</name>
    <dbReference type="NCBI Taxonomy" id="286306"/>
    <lineage>
        <taxon>Eukaryota</taxon>
        <taxon>Metazoa</taxon>
        <taxon>Ecdysozoa</taxon>
        <taxon>Arthropoda</taxon>
        <taxon>Hexapoda</taxon>
        <taxon>Insecta</taxon>
        <taxon>Pterygota</taxon>
        <taxon>Neoptera</taxon>
        <taxon>Endopterygota</taxon>
        <taxon>Hymenoptera</taxon>
        <taxon>Apocrita</taxon>
        <taxon>Aculeata</taxon>
        <taxon>Formicoidea</taxon>
        <taxon>Formicidae</taxon>
        <taxon>Myrmicinae</taxon>
        <taxon>Cardiocondyla</taxon>
    </lineage>
</organism>
<keyword evidence="2" id="KW-1185">Reference proteome</keyword>
<gene>
    <name evidence="1" type="ORF">PUN28_015494</name>
</gene>
<proteinExistence type="predicted"/>
<evidence type="ECO:0000313" key="1">
    <source>
        <dbReference type="EMBL" id="KAL0106992.1"/>
    </source>
</evidence>
<comment type="caution">
    <text evidence="1">The sequence shown here is derived from an EMBL/GenBank/DDBJ whole genome shotgun (WGS) entry which is preliminary data.</text>
</comment>
<protein>
    <submittedName>
        <fullName evidence="1">Uncharacterized protein</fullName>
    </submittedName>
</protein>
<dbReference type="Proteomes" id="UP001430953">
    <property type="component" value="Unassembled WGS sequence"/>
</dbReference>
<reference evidence="1 2" key="1">
    <citation type="submission" date="2023-03" db="EMBL/GenBank/DDBJ databases">
        <title>High recombination rates correlate with genetic variation in Cardiocondyla obscurior ants.</title>
        <authorList>
            <person name="Errbii M."/>
        </authorList>
    </citation>
    <scope>NUCLEOTIDE SEQUENCE [LARGE SCALE GENOMIC DNA]</scope>
    <source>
        <strain evidence="1">Alpha-2009</strain>
        <tissue evidence="1">Whole body</tissue>
    </source>
</reference>
<sequence>MRNYRIQTDVRAAKRGRVVESPTFVGARRVDAVARAMHTNFRLTTADSKPKLKSLTVSLMFSQLITTALHLADATPSRASAVSLRRSYRQPCVECR</sequence>
<dbReference type="AlphaFoldDB" id="A0AAW2EZE0"/>
<dbReference type="EMBL" id="JADYXP020000017">
    <property type="protein sequence ID" value="KAL0106992.1"/>
    <property type="molecule type" value="Genomic_DNA"/>
</dbReference>
<accession>A0AAW2EZE0</accession>
<evidence type="ECO:0000313" key="2">
    <source>
        <dbReference type="Proteomes" id="UP001430953"/>
    </source>
</evidence>
<name>A0AAW2EZE0_9HYME</name>